<name>A0A7X0M7L5_9ACTN</name>
<comment type="caution">
    <text evidence="3">The sequence shown here is derived from an EMBL/GenBank/DDBJ whole genome shotgun (WGS) entry which is preliminary data.</text>
</comment>
<feature type="domain" description="FHA" evidence="2">
    <location>
        <begin position="76"/>
        <end position="131"/>
    </location>
</feature>
<reference evidence="3 4" key="1">
    <citation type="submission" date="2020-08" db="EMBL/GenBank/DDBJ databases">
        <title>Sequencing the genomes of 1000 actinobacteria strains.</title>
        <authorList>
            <person name="Klenk H.-P."/>
        </authorList>
    </citation>
    <scope>NUCLEOTIDE SEQUENCE [LARGE SCALE GENOMIC DNA]</scope>
    <source>
        <strain evidence="3 4">DSM 44936</strain>
    </source>
</reference>
<accession>A0A7X0M7L5</accession>
<gene>
    <name evidence="3" type="ORF">BJ992_002595</name>
</gene>
<dbReference type="PROSITE" id="PS50006">
    <property type="entry name" value="FHA_DOMAIN"/>
    <property type="match status" value="1"/>
</dbReference>
<organism evidence="3 4">
    <name type="scientific">Sphaerisporangium rubeum</name>
    <dbReference type="NCBI Taxonomy" id="321317"/>
    <lineage>
        <taxon>Bacteria</taxon>
        <taxon>Bacillati</taxon>
        <taxon>Actinomycetota</taxon>
        <taxon>Actinomycetes</taxon>
        <taxon>Streptosporangiales</taxon>
        <taxon>Streptosporangiaceae</taxon>
        <taxon>Sphaerisporangium</taxon>
    </lineage>
</organism>
<dbReference type="SUPFAM" id="SSF49879">
    <property type="entry name" value="SMAD/FHA domain"/>
    <property type="match status" value="1"/>
</dbReference>
<sequence>MTRRCEYCPYVTEDDAETACPHDYAPLVPSVVTAEAGGAVPIGTGPPGPGTRTGRTLLRLTFGDGDVVEVEPGTDVRLGRDPAWSPHADLLAPYGHMSRRHATVGLRESGTAWILVEPGTRNDTYAGDDLVEPGRRVALADGCVLRLSRRVPVRVTIELPR</sequence>
<evidence type="ECO:0000313" key="4">
    <source>
        <dbReference type="Proteomes" id="UP000555564"/>
    </source>
</evidence>
<dbReference type="Pfam" id="PF00498">
    <property type="entry name" value="FHA"/>
    <property type="match status" value="1"/>
</dbReference>
<evidence type="ECO:0000313" key="3">
    <source>
        <dbReference type="EMBL" id="MBB6473164.1"/>
    </source>
</evidence>
<dbReference type="Gene3D" id="2.60.200.20">
    <property type="match status" value="1"/>
</dbReference>
<dbReference type="AlphaFoldDB" id="A0A7X0M7L5"/>
<evidence type="ECO:0000256" key="1">
    <source>
        <dbReference type="ARBA" id="ARBA00022553"/>
    </source>
</evidence>
<dbReference type="InterPro" id="IPR000253">
    <property type="entry name" value="FHA_dom"/>
</dbReference>
<protein>
    <recommendedName>
        <fullName evidence="2">FHA domain-containing protein</fullName>
    </recommendedName>
</protein>
<keyword evidence="4" id="KW-1185">Reference proteome</keyword>
<dbReference type="Proteomes" id="UP000555564">
    <property type="component" value="Unassembled WGS sequence"/>
</dbReference>
<evidence type="ECO:0000259" key="2">
    <source>
        <dbReference type="PROSITE" id="PS50006"/>
    </source>
</evidence>
<keyword evidence="1" id="KW-0597">Phosphoprotein</keyword>
<dbReference type="EMBL" id="JACHIU010000001">
    <property type="protein sequence ID" value="MBB6473164.1"/>
    <property type="molecule type" value="Genomic_DNA"/>
</dbReference>
<proteinExistence type="predicted"/>
<dbReference type="InterPro" id="IPR008984">
    <property type="entry name" value="SMAD_FHA_dom_sf"/>
</dbReference>
<dbReference type="RefSeq" id="WP_184980727.1">
    <property type="nucleotide sequence ID" value="NZ_BAAALO010000005.1"/>
</dbReference>